<organism evidence="6 7">
    <name type="scientific">Funneliformis caledonium</name>
    <dbReference type="NCBI Taxonomy" id="1117310"/>
    <lineage>
        <taxon>Eukaryota</taxon>
        <taxon>Fungi</taxon>
        <taxon>Fungi incertae sedis</taxon>
        <taxon>Mucoromycota</taxon>
        <taxon>Glomeromycotina</taxon>
        <taxon>Glomeromycetes</taxon>
        <taxon>Glomerales</taxon>
        <taxon>Glomeraceae</taxon>
        <taxon>Funneliformis</taxon>
    </lineage>
</organism>
<keyword evidence="4" id="KW-0067">ATP-binding</keyword>
<dbReference type="Proteomes" id="UP000789570">
    <property type="component" value="Unassembled WGS sequence"/>
</dbReference>
<feature type="non-terminal residue" evidence="6">
    <location>
        <position position="126"/>
    </location>
</feature>
<keyword evidence="7" id="KW-1185">Reference proteome</keyword>
<comment type="caution">
    <text evidence="6">The sequence shown here is derived from an EMBL/GenBank/DDBJ whole genome shotgun (WGS) entry which is preliminary data.</text>
</comment>
<protein>
    <submittedName>
        <fullName evidence="6">8352_t:CDS:1</fullName>
    </submittedName>
</protein>
<keyword evidence="3" id="KW-0547">Nucleotide-binding</keyword>
<evidence type="ECO:0000313" key="6">
    <source>
        <dbReference type="EMBL" id="CAG8618089.1"/>
    </source>
</evidence>
<dbReference type="PANTHER" id="PTHR11353">
    <property type="entry name" value="CHAPERONIN"/>
    <property type="match status" value="1"/>
</dbReference>
<dbReference type="Pfam" id="PF00118">
    <property type="entry name" value="Cpn60_TCP1"/>
    <property type="match status" value="1"/>
</dbReference>
<sequence length="126" mass="14398">LGSSGRSETSGTFEDSEVNFGEFFTDGIDFLSLDLLCKNEILTLKRAKRRNMERLQLICEGIAQNSVNDLSSEILRYTGLIYEHTLEKEKYTFVEEVKNSKSVIILVKRPNSHIIAQINDAIRDRL</sequence>
<evidence type="ECO:0000256" key="5">
    <source>
        <dbReference type="ARBA" id="ARBA00023186"/>
    </source>
</evidence>
<dbReference type="GO" id="GO:0140662">
    <property type="term" value="F:ATP-dependent protein folding chaperone"/>
    <property type="evidence" value="ECO:0007669"/>
    <property type="project" value="InterPro"/>
</dbReference>
<dbReference type="AlphaFoldDB" id="A0A9N9D0M8"/>
<dbReference type="InterPro" id="IPR002423">
    <property type="entry name" value="Cpn60/GroEL/TCP-1"/>
</dbReference>
<evidence type="ECO:0000256" key="3">
    <source>
        <dbReference type="ARBA" id="ARBA00022741"/>
    </source>
</evidence>
<dbReference type="SUPFAM" id="SSF52029">
    <property type="entry name" value="GroEL apical domain-like"/>
    <property type="match status" value="1"/>
</dbReference>
<dbReference type="GO" id="GO:0005524">
    <property type="term" value="F:ATP binding"/>
    <property type="evidence" value="ECO:0007669"/>
    <property type="project" value="UniProtKB-KW"/>
</dbReference>
<dbReference type="Gene3D" id="3.50.7.10">
    <property type="entry name" value="GroEL"/>
    <property type="match status" value="1"/>
</dbReference>
<accession>A0A9N9D0M8</accession>
<evidence type="ECO:0000313" key="7">
    <source>
        <dbReference type="Proteomes" id="UP000789570"/>
    </source>
</evidence>
<comment type="function">
    <text evidence="1">Molecular chaperone; assists the folding of proteins upon ATP hydrolysis.</text>
</comment>
<evidence type="ECO:0000256" key="2">
    <source>
        <dbReference type="ARBA" id="ARBA00011381"/>
    </source>
</evidence>
<proteinExistence type="predicted"/>
<dbReference type="OrthoDB" id="10052040at2759"/>
<evidence type="ECO:0000256" key="1">
    <source>
        <dbReference type="ARBA" id="ARBA00002912"/>
    </source>
</evidence>
<dbReference type="InterPro" id="IPR027409">
    <property type="entry name" value="GroEL-like_apical_dom_sf"/>
</dbReference>
<name>A0A9N9D0M8_9GLOM</name>
<comment type="subunit">
    <text evidence="2">Component of the T-complex protein 1 (TCP1) complex.</text>
</comment>
<evidence type="ECO:0000256" key="4">
    <source>
        <dbReference type="ARBA" id="ARBA00022840"/>
    </source>
</evidence>
<keyword evidence="5" id="KW-0143">Chaperone</keyword>
<gene>
    <name evidence="6" type="ORF">FCALED_LOCUS9413</name>
</gene>
<reference evidence="6" key="1">
    <citation type="submission" date="2021-06" db="EMBL/GenBank/DDBJ databases">
        <authorList>
            <person name="Kallberg Y."/>
            <person name="Tangrot J."/>
            <person name="Rosling A."/>
        </authorList>
    </citation>
    <scope>NUCLEOTIDE SEQUENCE</scope>
    <source>
        <strain evidence="6">UK204</strain>
    </source>
</reference>
<dbReference type="InterPro" id="IPR017998">
    <property type="entry name" value="Chaperone_TCP-1"/>
</dbReference>
<dbReference type="EMBL" id="CAJVPQ010003102">
    <property type="protein sequence ID" value="CAG8618089.1"/>
    <property type="molecule type" value="Genomic_DNA"/>
</dbReference>